<evidence type="ECO:0000313" key="3">
    <source>
        <dbReference type="Proteomes" id="UP000100290"/>
    </source>
</evidence>
<keyword evidence="4" id="KW-1185">Reference proteome</keyword>
<dbReference type="Proteomes" id="UP000208106">
    <property type="component" value="Segment"/>
</dbReference>
<sequence>MESGTGRLYWLLLYPIIPIGLSRILENRGPLCTYSGQYLYDQLVLDGTGVWWYDDRIEYGPLLDFALFEQVVYQPDLGFNVIPHDSCQSFNQMSVVLEKEWRACACLQNPQSVFYPPFILYLKNTWDWGYVLGRPENGWVYSWRLYRYVFAVIDIRHEEPCECSDPWHTKKYFLTTHPDEKERQLPLTKCISGMYFNRAKKLEMPCQHNHKTILVVRGRATYFKHFTDLVHTSLEPPIYIIALHDDTHTKITQLAPAMRLARELSVLTNGSVVINFLSRYEPVICYWHNIRCIGIGNAGRYCRDMIEAADVYWQLVHGVPEVDNGHINKTIYLPDAEHVALSKDCRYGLCIRIATDKNINLLHWLTDTLKSPATAVLDRVTCPHANNYTLYVSPVSVDMTAWKTRTTWVETGKYTDKARCCTRNRLGSWRDCEKKQISCKHKHVGSVTRITKHNCFNPPKGGTKLITERGFRYYITKSTSEFRRERISRFDIRR</sequence>
<dbReference type="KEGG" id="vg:26122608"/>
<accession>A0A0K1R171</accession>
<dbReference type="EMBL" id="KM924292">
    <property type="protein sequence ID" value="AIU39300.1"/>
    <property type="molecule type" value="Genomic_DNA"/>
</dbReference>
<reference evidence="1 4" key="1">
    <citation type="journal article" date="2015" name="J. Virol.">
        <title>The Genome of a Tortoise Herpesvirus (Testudinid Herpesvirus 3) Has a Novel Structure and Contains a Large Region That Is Not Required for Replication In Vitro or Virulence In Vivo.</title>
        <authorList>
            <person name="Gandar F."/>
            <person name="Wilkie G.S."/>
            <person name="Gatherer D."/>
            <person name="Kerr K."/>
            <person name="Marlier D."/>
            <person name="Diez M."/>
            <person name="Marschang R.E."/>
            <person name="Mast J."/>
            <person name="Dewals B.G."/>
            <person name="Davison A.J."/>
            <person name="Vanderplasschen A.F."/>
        </authorList>
    </citation>
    <scope>NUCLEOTIDE SEQUENCE [LARGE SCALE GENOMIC DNA]</scope>
    <source>
        <strain evidence="1 4">1976</strain>
    </source>
</reference>
<dbReference type="Proteomes" id="UP000100290">
    <property type="component" value="Segment"/>
</dbReference>
<gene>
    <name evidence="2" type="primary">ORF6</name>
    <name evidence="1" type="synonym">TE29</name>
</gene>
<reference evidence="2 3" key="2">
    <citation type="journal article" date="2015" name="PLoS ONE">
        <title>A Genomic Approach to Unravel Host-Pathogen Interaction in Chelonians: The Example of Testudinid Herpesvirus 3.</title>
        <authorList>
            <person name="Origgi F.C."/>
            <person name="Tecilla M."/>
            <person name="Pilo P."/>
            <person name="Aloisio F."/>
            <person name="Otten P."/>
            <person name="Aguilar-Bultet L."/>
            <person name="Sattler U."/>
            <person name="Roccabianca P."/>
            <person name="Romero C.H."/>
            <person name="Bloom D.C."/>
            <person name="Jacobson E.R."/>
        </authorList>
    </citation>
    <scope>NUCLEOTIDE SEQUENCE [LARGE SCALE GENOMIC DNA]</scope>
    <source>
        <strain evidence="2">US1976/98</strain>
    </source>
</reference>
<organism evidence="2 3">
    <name type="scientific">Testudinid alphaherpesvirus 3</name>
    <dbReference type="NCBI Taxonomy" id="2560801"/>
    <lineage>
        <taxon>Viruses</taxon>
        <taxon>Duplodnaviria</taxon>
        <taxon>Heunggongvirae</taxon>
        <taxon>Peploviricota</taxon>
        <taxon>Herviviricetes</taxon>
        <taxon>Herpesvirales</taxon>
        <taxon>Orthoherpesviridae</taxon>
        <taxon>Alphaherpesvirinae</taxon>
        <taxon>Scutavirus</taxon>
        <taxon>Scutavirus testudinidalpha3</taxon>
    </lineage>
</organism>
<evidence type="ECO:0000313" key="4">
    <source>
        <dbReference type="Proteomes" id="UP000208106"/>
    </source>
</evidence>
<proteinExistence type="predicted"/>
<name>A0A0K1R171_9ALPH</name>
<dbReference type="EMBL" id="KT008627">
    <property type="protein sequence ID" value="AKV40653.1"/>
    <property type="molecule type" value="Genomic_DNA"/>
</dbReference>
<evidence type="ECO:0000313" key="1">
    <source>
        <dbReference type="EMBL" id="AIU39300.1"/>
    </source>
</evidence>
<evidence type="ECO:0000313" key="2">
    <source>
        <dbReference type="EMBL" id="AKV40653.1"/>
    </source>
</evidence>
<protein>
    <submittedName>
        <fullName evidence="1">Protein TE29</fullName>
    </submittedName>
</protein>